<keyword evidence="5" id="KW-0808">Transferase</keyword>
<keyword evidence="7" id="KW-0057">Aromatic amino acid biosynthesis</keyword>
<dbReference type="InterPro" id="IPR035902">
    <property type="entry name" value="Nuc_phospho_transferase"/>
</dbReference>
<dbReference type="HOGENOM" id="CLU_034315_3_0_1"/>
<dbReference type="Gene3D" id="3.40.1030.10">
    <property type="entry name" value="Nucleoside phosphorylase/phosphoribosyltransferase catalytic domain"/>
    <property type="match status" value="1"/>
</dbReference>
<dbReference type="GO" id="GO:0005829">
    <property type="term" value="C:cytosol"/>
    <property type="evidence" value="ECO:0007669"/>
    <property type="project" value="TreeGrafter"/>
</dbReference>
<keyword evidence="6" id="KW-0822">Tryptophan biosynthesis</keyword>
<name>M1V3Z0_CYAM1</name>
<dbReference type="Gene3D" id="1.20.970.10">
    <property type="entry name" value="Transferase, Pyrimidine Nucleoside Phosphorylase, Chain C"/>
    <property type="match status" value="1"/>
</dbReference>
<dbReference type="GeneID" id="16992521"/>
<keyword evidence="4 11" id="KW-0328">Glycosyltransferase</keyword>
<evidence type="ECO:0000256" key="2">
    <source>
        <dbReference type="ARBA" id="ARBA00011948"/>
    </source>
</evidence>
<dbReference type="InterPro" id="IPR017459">
    <property type="entry name" value="Glycosyl_Trfase_fam3_N_dom"/>
</dbReference>
<feature type="domain" description="Glycosyl transferase family 3 N-terminal" evidence="10">
    <location>
        <begin position="129"/>
        <end position="192"/>
    </location>
</feature>
<reference evidence="11 12" key="2">
    <citation type="journal article" date="2007" name="BMC Biol.">
        <title>A 100%-complete sequence reveals unusually simple genomic features in the hot-spring red alga Cyanidioschyzon merolae.</title>
        <authorList>
            <person name="Nozaki H."/>
            <person name="Takano H."/>
            <person name="Misumi O."/>
            <person name="Terasawa K."/>
            <person name="Matsuzaki M."/>
            <person name="Maruyama S."/>
            <person name="Nishida K."/>
            <person name="Yagisawa F."/>
            <person name="Yoshida Y."/>
            <person name="Fujiwara T."/>
            <person name="Takio S."/>
            <person name="Tamura K."/>
            <person name="Chung S.J."/>
            <person name="Nakamura S."/>
            <person name="Kuroiwa H."/>
            <person name="Tanaka K."/>
            <person name="Sato N."/>
            <person name="Kuroiwa T."/>
        </authorList>
    </citation>
    <scope>NUCLEOTIDE SEQUENCE [LARGE SCALE GENOMIC DNA]</scope>
    <source>
        <strain evidence="11 12">10D</strain>
    </source>
</reference>
<protein>
    <recommendedName>
        <fullName evidence="2">anthranilate phosphoribosyltransferase</fullName>
        <ecNumber evidence="2">2.4.2.18</ecNumber>
    </recommendedName>
</protein>
<dbReference type="Gramene" id="CMC098CT">
    <property type="protein sequence ID" value="CMC098CT"/>
    <property type="gene ID" value="CMC098C"/>
</dbReference>
<dbReference type="RefSeq" id="XP_005535316.1">
    <property type="nucleotide sequence ID" value="XM_005535259.1"/>
</dbReference>
<sequence length="465" mass="49220">MQGTRSLEPWDSDKLAFLHRPFLSARRRLRLQCALNETVRVQVPRGNGTLGVTTHSAKFALQTATGPVEISPGSRGRDGFPVWGFSAAVVAAGLASTWLYRYVGERYSFPLLTGTLQELPAAGDRLLRLVERLIAAEHELSFDEAADAMHCMLETVGEHPARVAAFLVLLRRNGAETGQVLAGMAAALLERAVLVSTGDLATLDIVGTGGDGSNTVNISTAAAIVAAACGARVAKHGNRSASSKCGSADVLEALGVAIDLGPEQVARCIAETGISFLMAPRFHPQLATVAPLRRSLRVRTVFNNLGPLLNPARSRYQVIGVAAPELMEPMAEAVARLGTERSWIVHCAGLDEMAPIGATEVIEVRKDVPPCRFRVEPETLGMPLCTVEDLVGDDCAANAATITSILQGAPGPISNAIIMNAGAGLVVYGLAETLQDACDMAANALMSGAAWETLEKWKSLSRQLQ</sequence>
<proteinExistence type="inferred from homology"/>
<organism evidence="11 12">
    <name type="scientific">Cyanidioschyzon merolae (strain NIES-3377 / 10D)</name>
    <name type="common">Unicellular red alga</name>
    <dbReference type="NCBI Taxonomy" id="280699"/>
    <lineage>
        <taxon>Eukaryota</taxon>
        <taxon>Rhodophyta</taxon>
        <taxon>Bangiophyceae</taxon>
        <taxon>Cyanidiales</taxon>
        <taxon>Cyanidiaceae</taxon>
        <taxon>Cyanidioschyzon</taxon>
    </lineage>
</organism>
<dbReference type="GO" id="GO:0000162">
    <property type="term" value="P:L-tryptophan biosynthetic process"/>
    <property type="evidence" value="ECO:0007669"/>
    <property type="project" value="UniProtKB-KW"/>
</dbReference>
<feature type="domain" description="Glycosyl transferase family 3" evidence="9">
    <location>
        <begin position="202"/>
        <end position="450"/>
    </location>
</feature>
<dbReference type="OMA" id="GPMTNPA"/>
<evidence type="ECO:0000313" key="11">
    <source>
        <dbReference type="EMBL" id="BAM79030.1"/>
    </source>
</evidence>
<dbReference type="InterPro" id="IPR005940">
    <property type="entry name" value="Anthranilate_Pribosyl_Tfrase"/>
</dbReference>
<comment type="pathway">
    <text evidence="1">Amino-acid biosynthesis; L-tryptophan biosynthesis; L-tryptophan from chorismate: step 2/5.</text>
</comment>
<reference evidence="11 12" key="1">
    <citation type="journal article" date="2004" name="Nature">
        <title>Genome sequence of the ultrasmall unicellular red alga Cyanidioschyzon merolae 10D.</title>
        <authorList>
            <person name="Matsuzaki M."/>
            <person name="Misumi O."/>
            <person name="Shin-i T."/>
            <person name="Maruyama S."/>
            <person name="Takahara M."/>
            <person name="Miyagishima S."/>
            <person name="Mori T."/>
            <person name="Nishida K."/>
            <person name="Yagisawa F."/>
            <person name="Nishida K."/>
            <person name="Yoshida Y."/>
            <person name="Nishimura Y."/>
            <person name="Nakao S."/>
            <person name="Kobayashi T."/>
            <person name="Momoyama Y."/>
            <person name="Higashiyama T."/>
            <person name="Minoda A."/>
            <person name="Sano M."/>
            <person name="Nomoto H."/>
            <person name="Oishi K."/>
            <person name="Hayashi H."/>
            <person name="Ohta F."/>
            <person name="Nishizaka S."/>
            <person name="Haga S."/>
            <person name="Miura S."/>
            <person name="Morishita T."/>
            <person name="Kabeya Y."/>
            <person name="Terasawa K."/>
            <person name="Suzuki Y."/>
            <person name="Ishii Y."/>
            <person name="Asakawa S."/>
            <person name="Takano H."/>
            <person name="Ohta N."/>
            <person name="Kuroiwa H."/>
            <person name="Tanaka K."/>
            <person name="Shimizu N."/>
            <person name="Sugano S."/>
            <person name="Sato N."/>
            <person name="Nozaki H."/>
            <person name="Ogasawara N."/>
            <person name="Kohara Y."/>
            <person name="Kuroiwa T."/>
        </authorList>
    </citation>
    <scope>NUCLEOTIDE SEQUENCE [LARGE SCALE GENOMIC DNA]</scope>
    <source>
        <strain evidence="11 12">10D</strain>
    </source>
</reference>
<dbReference type="HAMAP" id="MF_00211">
    <property type="entry name" value="TrpD"/>
    <property type="match status" value="1"/>
</dbReference>
<dbReference type="EC" id="2.4.2.18" evidence="2"/>
<dbReference type="GO" id="GO:0004048">
    <property type="term" value="F:anthranilate phosphoribosyltransferase activity"/>
    <property type="evidence" value="ECO:0007669"/>
    <property type="project" value="UniProtKB-EC"/>
</dbReference>
<keyword evidence="12" id="KW-1185">Reference proteome</keyword>
<dbReference type="Pfam" id="PF02885">
    <property type="entry name" value="Glycos_trans_3N"/>
    <property type="match status" value="1"/>
</dbReference>
<accession>M1V3Z0</accession>
<evidence type="ECO:0000256" key="3">
    <source>
        <dbReference type="ARBA" id="ARBA00022605"/>
    </source>
</evidence>
<dbReference type="OrthoDB" id="4706at2759"/>
<dbReference type="InterPro" id="IPR000312">
    <property type="entry name" value="Glycosyl_Trfase_fam3"/>
</dbReference>
<evidence type="ECO:0000256" key="5">
    <source>
        <dbReference type="ARBA" id="ARBA00022679"/>
    </source>
</evidence>
<evidence type="ECO:0000256" key="6">
    <source>
        <dbReference type="ARBA" id="ARBA00022822"/>
    </source>
</evidence>
<dbReference type="EMBL" id="AP006485">
    <property type="protein sequence ID" value="BAM79030.1"/>
    <property type="molecule type" value="Genomic_DNA"/>
</dbReference>
<evidence type="ECO:0000256" key="1">
    <source>
        <dbReference type="ARBA" id="ARBA00004907"/>
    </source>
</evidence>
<dbReference type="PANTHER" id="PTHR43285">
    <property type="entry name" value="ANTHRANILATE PHOSPHORIBOSYLTRANSFERASE"/>
    <property type="match status" value="1"/>
</dbReference>
<evidence type="ECO:0000256" key="8">
    <source>
        <dbReference type="ARBA" id="ARBA00061500"/>
    </source>
</evidence>
<dbReference type="STRING" id="280699.M1V3Z0"/>
<dbReference type="Proteomes" id="UP000007014">
    <property type="component" value="Chromosome 3"/>
</dbReference>
<evidence type="ECO:0000313" key="12">
    <source>
        <dbReference type="Proteomes" id="UP000007014"/>
    </source>
</evidence>
<dbReference type="KEGG" id="cme:CYME_CMC098C"/>
<evidence type="ECO:0000256" key="7">
    <source>
        <dbReference type="ARBA" id="ARBA00023141"/>
    </source>
</evidence>
<keyword evidence="3" id="KW-0028">Amino-acid biosynthesis</keyword>
<comment type="similarity">
    <text evidence="8">Belongs to the anthranilate phosphoribosyltransferase family.</text>
</comment>
<evidence type="ECO:0000259" key="9">
    <source>
        <dbReference type="Pfam" id="PF00591"/>
    </source>
</evidence>
<dbReference type="eggNOG" id="KOG1438">
    <property type="taxonomic scope" value="Eukaryota"/>
</dbReference>
<gene>
    <name evidence="11" type="ORF">CYME_CMC098C</name>
</gene>
<dbReference type="PANTHER" id="PTHR43285:SF2">
    <property type="entry name" value="ANTHRANILATE PHOSPHORIBOSYLTRANSFERASE"/>
    <property type="match status" value="1"/>
</dbReference>
<dbReference type="NCBIfam" id="TIGR01245">
    <property type="entry name" value="trpD"/>
    <property type="match status" value="1"/>
</dbReference>
<evidence type="ECO:0000256" key="4">
    <source>
        <dbReference type="ARBA" id="ARBA00022676"/>
    </source>
</evidence>
<dbReference type="FunFam" id="3.40.1030.10:FF:000002">
    <property type="entry name" value="Anthranilate phosphoribosyltransferase"/>
    <property type="match status" value="1"/>
</dbReference>
<dbReference type="Pfam" id="PF00591">
    <property type="entry name" value="Glycos_transf_3"/>
    <property type="match status" value="1"/>
</dbReference>
<evidence type="ECO:0000259" key="10">
    <source>
        <dbReference type="Pfam" id="PF02885"/>
    </source>
</evidence>
<dbReference type="SUPFAM" id="SSF52418">
    <property type="entry name" value="Nucleoside phosphorylase/phosphoribosyltransferase catalytic domain"/>
    <property type="match status" value="1"/>
</dbReference>
<dbReference type="AlphaFoldDB" id="M1V3Z0"/>